<dbReference type="AlphaFoldDB" id="A0A0J1HFU5"/>
<dbReference type="EMBL" id="LDOU01000006">
    <property type="protein sequence ID" value="KLV10490.1"/>
    <property type="molecule type" value="Genomic_DNA"/>
</dbReference>
<sequence>MFKKTFLSLVVASSMNFANASVDFDLDDLVPATASAEATQAVDTSDVKDVAGVIVAENPKAAVLLAHQSLIEDEEDGVKMIAVSSGVGILSTGSASYETYENRNATLLSKRAAYMKAFQIAKKQLVENMDGMNNACATAMTEVTDAIDTATESVANTTSLSSDNCAESVQGALAGYVTFDVYDDPTEKLVRVSLISTPKTREQTKRKVGALTQTTEPNAIFKQIIADLQAGVMPPVGAKVITNMETGESFVLGFGSSIIRENKNKSVQRKLLGVAKSQAQAKARNGLIAVMKGEQIYWEGGFTENQLEQNEQFEYPVDSVNPADAKVLAEDKHTFMNNLKHAESYKSFAAGKVPPGVSVKTFKSTDGDWMLAVAVYAPSLEAVAKKAAAENDQRVREGKTVGTTHRIQSSGGLTEDGNHSQGPSGQVSRVNDL</sequence>
<feature type="compositionally biased region" description="Polar residues" evidence="1">
    <location>
        <begin position="401"/>
        <end position="412"/>
    </location>
</feature>
<organism evidence="3 4">
    <name type="scientific">Photobacterium ganghwense</name>
    <dbReference type="NCBI Taxonomy" id="320778"/>
    <lineage>
        <taxon>Bacteria</taxon>
        <taxon>Pseudomonadati</taxon>
        <taxon>Pseudomonadota</taxon>
        <taxon>Gammaproteobacteria</taxon>
        <taxon>Vibrionales</taxon>
        <taxon>Vibrionaceae</taxon>
        <taxon>Photobacterium</taxon>
    </lineage>
</organism>
<evidence type="ECO:0000256" key="2">
    <source>
        <dbReference type="SAM" id="SignalP"/>
    </source>
</evidence>
<dbReference type="RefSeq" id="WP_047884655.1">
    <property type="nucleotide sequence ID" value="NZ_CP071326.1"/>
</dbReference>
<evidence type="ECO:0008006" key="5">
    <source>
        <dbReference type="Google" id="ProtNLM"/>
    </source>
</evidence>
<feature type="compositionally biased region" description="Polar residues" evidence="1">
    <location>
        <begin position="419"/>
        <end position="433"/>
    </location>
</feature>
<evidence type="ECO:0000313" key="3">
    <source>
        <dbReference type="EMBL" id="KLV10490.1"/>
    </source>
</evidence>
<name>A0A0J1HFU5_9GAMM</name>
<evidence type="ECO:0000313" key="4">
    <source>
        <dbReference type="Proteomes" id="UP000035909"/>
    </source>
</evidence>
<accession>A0A0J1HFU5</accession>
<feature type="chain" id="PRO_5005252433" description="Periplasmic protein" evidence="2">
    <location>
        <begin position="21"/>
        <end position="433"/>
    </location>
</feature>
<reference evidence="3 4" key="1">
    <citation type="submission" date="2015-05" db="EMBL/GenBank/DDBJ databases">
        <title>Photobacterium galathea sp. nov.</title>
        <authorList>
            <person name="Machado H."/>
            <person name="Gram L."/>
        </authorList>
    </citation>
    <scope>NUCLEOTIDE SEQUENCE [LARGE SCALE GENOMIC DNA]</scope>
    <source>
        <strain evidence="3 4">DSM 22954</strain>
    </source>
</reference>
<comment type="caution">
    <text evidence="3">The sequence shown here is derived from an EMBL/GenBank/DDBJ whole genome shotgun (WGS) entry which is preliminary data.</text>
</comment>
<evidence type="ECO:0000256" key="1">
    <source>
        <dbReference type="SAM" id="MobiDB-lite"/>
    </source>
</evidence>
<keyword evidence="2" id="KW-0732">Signal</keyword>
<feature type="compositionally biased region" description="Basic and acidic residues" evidence="1">
    <location>
        <begin position="389"/>
        <end position="399"/>
    </location>
</feature>
<keyword evidence="4" id="KW-1185">Reference proteome</keyword>
<dbReference type="STRING" id="320778.ABT57_08100"/>
<feature type="signal peptide" evidence="2">
    <location>
        <begin position="1"/>
        <end position="20"/>
    </location>
</feature>
<proteinExistence type="predicted"/>
<gene>
    <name evidence="3" type="ORF">ABT57_08100</name>
</gene>
<protein>
    <recommendedName>
        <fullName evidence="5">Periplasmic protein</fullName>
    </recommendedName>
</protein>
<dbReference type="OrthoDB" id="5895096at2"/>
<dbReference type="Proteomes" id="UP000035909">
    <property type="component" value="Unassembled WGS sequence"/>
</dbReference>
<dbReference type="PATRIC" id="fig|320778.3.peg.1758"/>
<feature type="region of interest" description="Disordered" evidence="1">
    <location>
        <begin position="389"/>
        <end position="433"/>
    </location>
</feature>